<dbReference type="OrthoDB" id="9768885at2"/>
<dbReference type="Pfam" id="PF00375">
    <property type="entry name" value="SDF"/>
    <property type="match status" value="1"/>
</dbReference>
<comment type="subcellular location">
    <subcellularLocation>
        <location evidence="1">Membrane</location>
        <topology evidence="1">Multi-pass membrane protein</topology>
    </subcellularLocation>
</comment>
<dbReference type="RefSeq" id="WP_010694572.1">
    <property type="nucleotide sequence ID" value="NZ_KB442453.1"/>
</dbReference>
<name>M2AR39_TREDN</name>
<feature type="transmembrane region" description="Helical" evidence="6">
    <location>
        <begin position="165"/>
        <end position="185"/>
    </location>
</feature>
<dbReference type="PANTHER" id="PTHR42865:SF10">
    <property type="entry name" value="SODIUM:DICARBOXYLATE SYMPORTER FAMILY PROTEIN"/>
    <property type="match status" value="1"/>
</dbReference>
<keyword evidence="4 6" id="KW-1133">Transmembrane helix</keyword>
<feature type="transmembrane region" description="Helical" evidence="6">
    <location>
        <begin position="119"/>
        <end position="145"/>
    </location>
</feature>
<comment type="caution">
    <text evidence="7">The sequence shown here is derived from an EMBL/GenBank/DDBJ whole genome shotgun (WGS) entry which is preliminary data.</text>
</comment>
<evidence type="ECO:0000256" key="5">
    <source>
        <dbReference type="ARBA" id="ARBA00023136"/>
    </source>
</evidence>
<feature type="transmembrane region" description="Helical" evidence="6">
    <location>
        <begin position="41"/>
        <end position="64"/>
    </location>
</feature>
<dbReference type="GO" id="GO:0015293">
    <property type="term" value="F:symporter activity"/>
    <property type="evidence" value="ECO:0007669"/>
    <property type="project" value="InterPro"/>
</dbReference>
<sequence>MAKEKKIGLLPKLGIGIAAGILLGLFVPASVMAVINTIKAILGSVIFFIVPLVIFGFIAPAICGLKQNAGKMLGTFLGLSYISAVGASIFSAIAGYILIPFLRVPSSMSALADIPKTAFVLSIPPLMPVMTALVMAILVGISVLWTKSATIEKILVEFQSMVLEIVNRIVVPLLPFFIAATFAELAYSGSLTKQLPVFLKVIVIVLIGHFIWLTVLYLIGGAVSKKNPLDVIKHYGPAYTTAVGTMSSAATLPVALRCAHKSDALPSEVADFAIPLGATTHLCGSVLTETFFCMTIAQMLYGSLPSFGTMILFSFLFGVFAVGAPGVPGGTVMASLGLVLSVLGFDSTGTGLLIAIFALQDSFGTACNVTGDGALALILRGIFYKPDGTLKKQA</sequence>
<evidence type="ECO:0000313" key="8">
    <source>
        <dbReference type="Proteomes" id="UP000016183"/>
    </source>
</evidence>
<feature type="transmembrane region" description="Helical" evidence="6">
    <location>
        <begin position="197"/>
        <end position="219"/>
    </location>
</feature>
<proteinExistence type="predicted"/>
<dbReference type="AlphaFoldDB" id="M2AR39"/>
<protein>
    <recommendedName>
        <fullName evidence="9">Solute carrier family 1 (Glial high affinity glutamate transporter), member 2</fullName>
    </recommendedName>
</protein>
<evidence type="ECO:0000256" key="4">
    <source>
        <dbReference type="ARBA" id="ARBA00022989"/>
    </source>
</evidence>
<dbReference type="EMBL" id="AGDZ01000018">
    <property type="protein sequence ID" value="EMB25821.1"/>
    <property type="molecule type" value="Genomic_DNA"/>
</dbReference>
<evidence type="ECO:0000313" key="7">
    <source>
        <dbReference type="EMBL" id="EMB25821.1"/>
    </source>
</evidence>
<feature type="transmembrane region" description="Helical" evidence="6">
    <location>
        <begin position="76"/>
        <end position="99"/>
    </location>
</feature>
<reference evidence="7 8" key="1">
    <citation type="submission" date="2012-01" db="EMBL/GenBank/DDBJ databases">
        <title>The Genome Sequence of Treponema denticola SP33.</title>
        <authorList>
            <consortium name="The Broad Institute Genome Sequencing Platform"/>
            <person name="Earl A."/>
            <person name="Ward D."/>
            <person name="Feldgarden M."/>
            <person name="Gevers D."/>
            <person name="Blanton J.M."/>
            <person name="Fenno C.J."/>
            <person name="Baranova O.V."/>
            <person name="Mathney J."/>
            <person name="Dewhirst F.E."/>
            <person name="Izard J."/>
            <person name="Young S.K."/>
            <person name="Zeng Q."/>
            <person name="Gargeya S."/>
            <person name="Fitzgerald M."/>
            <person name="Haas B."/>
            <person name="Abouelleil A."/>
            <person name="Alvarado L."/>
            <person name="Arachchi H.M."/>
            <person name="Berlin A."/>
            <person name="Chapman S.B."/>
            <person name="Gearin G."/>
            <person name="Goldberg J."/>
            <person name="Griggs A."/>
            <person name="Gujja S."/>
            <person name="Hansen M."/>
            <person name="Heiman D."/>
            <person name="Howarth C."/>
            <person name="Larimer J."/>
            <person name="Lui A."/>
            <person name="MacDonald P.J.P."/>
            <person name="McCowen C."/>
            <person name="Montmayeur A."/>
            <person name="Murphy C."/>
            <person name="Neiman D."/>
            <person name="Pearson M."/>
            <person name="Priest M."/>
            <person name="Roberts A."/>
            <person name="Saif S."/>
            <person name="Shea T."/>
            <person name="Sisk P."/>
            <person name="Stolte C."/>
            <person name="Sykes S."/>
            <person name="Wortman J."/>
            <person name="Nusbaum C."/>
            <person name="Birren B."/>
        </authorList>
    </citation>
    <scope>NUCLEOTIDE SEQUENCE [LARGE SCALE GENOMIC DNA]</scope>
    <source>
        <strain evidence="7 8">SP33</strain>
    </source>
</reference>
<dbReference type="HOGENOM" id="CLU_035303_0_0_12"/>
<dbReference type="PATRIC" id="fig|999437.3.peg.968"/>
<feature type="transmembrane region" description="Helical" evidence="6">
    <location>
        <begin position="336"/>
        <end position="359"/>
    </location>
</feature>
<dbReference type="SUPFAM" id="SSF118215">
    <property type="entry name" value="Proton glutamate symport protein"/>
    <property type="match status" value="1"/>
</dbReference>
<evidence type="ECO:0000256" key="6">
    <source>
        <dbReference type="SAM" id="Phobius"/>
    </source>
</evidence>
<dbReference type="Proteomes" id="UP000016183">
    <property type="component" value="Unassembled WGS sequence"/>
</dbReference>
<dbReference type="GO" id="GO:0005886">
    <property type="term" value="C:plasma membrane"/>
    <property type="evidence" value="ECO:0007669"/>
    <property type="project" value="TreeGrafter"/>
</dbReference>
<organism evidence="7 8">
    <name type="scientific">Treponema denticola SP33</name>
    <dbReference type="NCBI Taxonomy" id="999437"/>
    <lineage>
        <taxon>Bacteria</taxon>
        <taxon>Pseudomonadati</taxon>
        <taxon>Spirochaetota</taxon>
        <taxon>Spirochaetia</taxon>
        <taxon>Spirochaetales</taxon>
        <taxon>Treponemataceae</taxon>
        <taxon>Treponema</taxon>
    </lineage>
</organism>
<keyword evidence="3 6" id="KW-0812">Transmembrane</keyword>
<dbReference type="InterPro" id="IPR001991">
    <property type="entry name" value="Na-dicarboxylate_symporter"/>
</dbReference>
<evidence type="ECO:0000256" key="1">
    <source>
        <dbReference type="ARBA" id="ARBA00004141"/>
    </source>
</evidence>
<feature type="transmembrane region" description="Helical" evidence="6">
    <location>
        <begin position="304"/>
        <end position="324"/>
    </location>
</feature>
<dbReference type="InterPro" id="IPR036458">
    <property type="entry name" value="Na:dicarbo_symporter_sf"/>
</dbReference>
<evidence type="ECO:0008006" key="9">
    <source>
        <dbReference type="Google" id="ProtNLM"/>
    </source>
</evidence>
<dbReference type="Gene3D" id="1.10.3860.10">
    <property type="entry name" value="Sodium:dicarboxylate symporter"/>
    <property type="match status" value="1"/>
</dbReference>
<keyword evidence="2" id="KW-0813">Transport</keyword>
<accession>M2AR39</accession>
<keyword evidence="5 6" id="KW-0472">Membrane</keyword>
<dbReference type="PRINTS" id="PR00173">
    <property type="entry name" value="EDTRNSPORT"/>
</dbReference>
<feature type="transmembrane region" description="Helical" evidence="6">
    <location>
        <begin position="12"/>
        <end position="35"/>
    </location>
</feature>
<dbReference type="PANTHER" id="PTHR42865">
    <property type="entry name" value="PROTON/GLUTAMATE-ASPARTATE SYMPORTER"/>
    <property type="match status" value="1"/>
</dbReference>
<evidence type="ECO:0000256" key="3">
    <source>
        <dbReference type="ARBA" id="ARBA00022692"/>
    </source>
</evidence>
<evidence type="ECO:0000256" key="2">
    <source>
        <dbReference type="ARBA" id="ARBA00022448"/>
    </source>
</evidence>
<gene>
    <name evidence="7" type="ORF">HMPREF9733_00953</name>
</gene>